<evidence type="ECO:0000256" key="3">
    <source>
        <dbReference type="ARBA" id="ARBA00007931"/>
    </source>
</evidence>
<keyword evidence="4 13" id="KW-0645">Protease</keyword>
<dbReference type="RefSeq" id="WP_088382427.1">
    <property type="nucleotide sequence ID" value="NZ_NIOF01000001.1"/>
</dbReference>
<protein>
    <recommendedName>
        <fullName evidence="11">Zinc metalloprotease</fullName>
        <ecNumber evidence="11">3.4.24.-</ecNumber>
    </recommendedName>
</protein>
<dbReference type="EMBL" id="NIOF01000001">
    <property type="protein sequence ID" value="OWQ93279.1"/>
    <property type="molecule type" value="Genomic_DNA"/>
</dbReference>
<keyword evidence="11" id="KW-0479">Metal-binding</keyword>
<gene>
    <name evidence="13" type="primary">rseP</name>
    <name evidence="13" type="ORF">CDN99_01970</name>
</gene>
<dbReference type="SMART" id="SM00228">
    <property type="entry name" value="PDZ"/>
    <property type="match status" value="1"/>
</dbReference>
<keyword evidence="5 11" id="KW-0812">Transmembrane</keyword>
<keyword evidence="9 11" id="KW-0482">Metalloprotease</keyword>
<evidence type="ECO:0000313" key="13">
    <source>
        <dbReference type="EMBL" id="OWQ93279.1"/>
    </source>
</evidence>
<dbReference type="GO" id="GO:0046872">
    <property type="term" value="F:metal ion binding"/>
    <property type="evidence" value="ECO:0007669"/>
    <property type="project" value="UniProtKB-KW"/>
</dbReference>
<dbReference type="CDD" id="cd06163">
    <property type="entry name" value="S2P-M50_PDZ_RseP-like"/>
    <property type="match status" value="1"/>
</dbReference>
<dbReference type="InterPro" id="IPR008915">
    <property type="entry name" value="Peptidase_M50"/>
</dbReference>
<keyword evidence="6 11" id="KW-0378">Hydrolase</keyword>
<evidence type="ECO:0000256" key="11">
    <source>
        <dbReference type="RuleBase" id="RU362031"/>
    </source>
</evidence>
<dbReference type="Gene3D" id="2.30.42.10">
    <property type="match status" value="2"/>
</dbReference>
<evidence type="ECO:0000256" key="2">
    <source>
        <dbReference type="ARBA" id="ARBA00004141"/>
    </source>
</evidence>
<evidence type="ECO:0000256" key="6">
    <source>
        <dbReference type="ARBA" id="ARBA00022801"/>
    </source>
</evidence>
<feature type="domain" description="PDZ" evidence="12">
    <location>
        <begin position="197"/>
        <end position="287"/>
    </location>
</feature>
<evidence type="ECO:0000256" key="7">
    <source>
        <dbReference type="ARBA" id="ARBA00022833"/>
    </source>
</evidence>
<dbReference type="PANTHER" id="PTHR42837">
    <property type="entry name" value="REGULATOR OF SIGMA-E PROTEASE RSEP"/>
    <property type="match status" value="1"/>
</dbReference>
<dbReference type="SUPFAM" id="SSF50156">
    <property type="entry name" value="PDZ domain-like"/>
    <property type="match status" value="2"/>
</dbReference>
<dbReference type="GO" id="GO:0006508">
    <property type="term" value="P:proteolysis"/>
    <property type="evidence" value="ECO:0007669"/>
    <property type="project" value="UniProtKB-KW"/>
</dbReference>
<dbReference type="InterPro" id="IPR004387">
    <property type="entry name" value="Pept_M50_Zn"/>
</dbReference>
<dbReference type="InterPro" id="IPR001478">
    <property type="entry name" value="PDZ"/>
</dbReference>
<evidence type="ECO:0000256" key="9">
    <source>
        <dbReference type="ARBA" id="ARBA00023049"/>
    </source>
</evidence>
<evidence type="ECO:0000256" key="4">
    <source>
        <dbReference type="ARBA" id="ARBA00022670"/>
    </source>
</evidence>
<keyword evidence="14" id="KW-1185">Reference proteome</keyword>
<comment type="similarity">
    <text evidence="3 11">Belongs to the peptidase M50B family.</text>
</comment>
<sequence>MTLSQILYFLVTLGILIVIHEWGHYRVARACGVKVLRFSVGFGRVLLRRRKHPDATEFTLSAIPLGGYVRMLDESDGDVPPDMRSQAFNRKTLWQRAAIVAAGPAANLILAVLLFAAVGWIGREESKALLGSPLTGSLAERAGLRAGDWVQAWSSDGQEWDEVRSMPDLGWQLAQAVADKRPLFLSVANAQGHGHRNLRLDTDTLDSRDFDERAMRQIGLSGVFAEPVLGRMIEGDPAEAAGLRAGDRVLRVNDDPVPDVAWFIQRIRRAVVDGRAETLRITVLRDGQQLVREVTPRVDIAGDQRVARIGAGFDAKPARVTVHYGPVESVRQGLTRTWELSALTAKTLGRMLIGEASVKNLSGPLTIAKAADQSASLGLTAFLSFLATVSVSLGVLNLLPLPMLDGGHLMYYLFEGLSGRPVSEWWHKQLQRAGIAVVLLMMSLALFNDLTRTPGLH</sequence>
<feature type="transmembrane region" description="Helical" evidence="11">
    <location>
        <begin position="6"/>
        <end position="25"/>
    </location>
</feature>
<organism evidence="13 14">
    <name type="scientific">Roseateles aquatilis</name>
    <dbReference type="NCBI Taxonomy" id="431061"/>
    <lineage>
        <taxon>Bacteria</taxon>
        <taxon>Pseudomonadati</taxon>
        <taxon>Pseudomonadota</taxon>
        <taxon>Betaproteobacteria</taxon>
        <taxon>Burkholderiales</taxon>
        <taxon>Sphaerotilaceae</taxon>
        <taxon>Roseateles</taxon>
    </lineage>
</organism>
<dbReference type="InterPro" id="IPR036034">
    <property type="entry name" value="PDZ_sf"/>
</dbReference>
<keyword evidence="10 11" id="KW-0472">Membrane</keyword>
<dbReference type="Pfam" id="PF02163">
    <property type="entry name" value="Peptidase_M50"/>
    <property type="match status" value="1"/>
</dbReference>
<dbReference type="AlphaFoldDB" id="A0A246JM65"/>
<name>A0A246JM65_9BURK</name>
<proteinExistence type="inferred from homology"/>
<dbReference type="Proteomes" id="UP000197468">
    <property type="component" value="Unassembled WGS sequence"/>
</dbReference>
<dbReference type="PANTHER" id="PTHR42837:SF2">
    <property type="entry name" value="MEMBRANE METALLOPROTEASE ARASP2, CHLOROPLASTIC-RELATED"/>
    <property type="match status" value="1"/>
</dbReference>
<keyword evidence="8 11" id="KW-1133">Transmembrane helix</keyword>
<keyword evidence="7 11" id="KW-0862">Zinc</keyword>
<evidence type="ECO:0000313" key="14">
    <source>
        <dbReference type="Proteomes" id="UP000197468"/>
    </source>
</evidence>
<dbReference type="PROSITE" id="PS50106">
    <property type="entry name" value="PDZ"/>
    <property type="match status" value="1"/>
</dbReference>
<dbReference type="NCBIfam" id="TIGR00054">
    <property type="entry name" value="RIP metalloprotease RseP"/>
    <property type="match status" value="1"/>
</dbReference>
<feature type="transmembrane region" description="Helical" evidence="11">
    <location>
        <begin position="97"/>
        <end position="122"/>
    </location>
</feature>
<evidence type="ECO:0000256" key="1">
    <source>
        <dbReference type="ARBA" id="ARBA00001947"/>
    </source>
</evidence>
<evidence type="ECO:0000259" key="12">
    <source>
        <dbReference type="PROSITE" id="PS50106"/>
    </source>
</evidence>
<dbReference type="GO" id="GO:0016020">
    <property type="term" value="C:membrane"/>
    <property type="evidence" value="ECO:0007669"/>
    <property type="project" value="UniProtKB-SubCell"/>
</dbReference>
<dbReference type="GO" id="GO:0004222">
    <property type="term" value="F:metalloendopeptidase activity"/>
    <property type="evidence" value="ECO:0007669"/>
    <property type="project" value="InterPro"/>
</dbReference>
<evidence type="ECO:0000256" key="5">
    <source>
        <dbReference type="ARBA" id="ARBA00022692"/>
    </source>
</evidence>
<dbReference type="OrthoDB" id="9782003at2"/>
<comment type="caution">
    <text evidence="13">The sequence shown here is derived from an EMBL/GenBank/DDBJ whole genome shotgun (WGS) entry which is preliminary data.</text>
</comment>
<evidence type="ECO:0000256" key="8">
    <source>
        <dbReference type="ARBA" id="ARBA00022989"/>
    </source>
</evidence>
<accession>A0A246JM65</accession>
<dbReference type="EC" id="3.4.24.-" evidence="11"/>
<dbReference type="CDD" id="cd23081">
    <property type="entry name" value="cpPDZ_EcRseP-like"/>
    <property type="match status" value="1"/>
</dbReference>
<evidence type="ECO:0000256" key="10">
    <source>
        <dbReference type="ARBA" id="ARBA00023136"/>
    </source>
</evidence>
<comment type="subcellular location">
    <subcellularLocation>
        <location evidence="2">Membrane</location>
        <topology evidence="2">Multi-pass membrane protein</topology>
    </subcellularLocation>
</comment>
<comment type="cofactor">
    <cofactor evidence="1 11">
        <name>Zn(2+)</name>
        <dbReference type="ChEBI" id="CHEBI:29105"/>
    </cofactor>
</comment>
<reference evidence="13 14" key="1">
    <citation type="journal article" date="2008" name="Int. J. Syst. Evol. Microbiol.">
        <title>Description of Roseateles aquatilis sp. nov. and Roseateles terrae sp. nov., in the class Betaproteobacteria, and emended description of the genus Roseateles.</title>
        <authorList>
            <person name="Gomila M."/>
            <person name="Bowien B."/>
            <person name="Falsen E."/>
            <person name="Moore E.R."/>
            <person name="Lalucat J."/>
        </authorList>
    </citation>
    <scope>NUCLEOTIDE SEQUENCE [LARGE SCALE GENOMIC DNA]</scope>
    <source>
        <strain evidence="13 14">CCUG 48205</strain>
    </source>
</reference>